<evidence type="ECO:0008006" key="4">
    <source>
        <dbReference type="Google" id="ProtNLM"/>
    </source>
</evidence>
<keyword evidence="3" id="KW-1185">Reference proteome</keyword>
<evidence type="ECO:0000313" key="2">
    <source>
        <dbReference type="EMBL" id="MFC5175936.1"/>
    </source>
</evidence>
<proteinExistence type="predicted"/>
<gene>
    <name evidence="2" type="ORF">ACFPGP_04585</name>
</gene>
<protein>
    <recommendedName>
        <fullName evidence="4">DUF559 domain-containing protein</fullName>
    </recommendedName>
</protein>
<reference evidence="3" key="1">
    <citation type="journal article" date="2019" name="Int. J. Syst. Evol. Microbiol.">
        <title>The Global Catalogue of Microorganisms (GCM) 10K type strain sequencing project: providing services to taxonomists for standard genome sequencing and annotation.</title>
        <authorList>
            <consortium name="The Broad Institute Genomics Platform"/>
            <consortium name="The Broad Institute Genome Sequencing Center for Infectious Disease"/>
            <person name="Wu L."/>
            <person name="Ma J."/>
        </authorList>
    </citation>
    <scope>NUCLEOTIDE SEQUENCE [LARGE SCALE GENOMIC DNA]</scope>
    <source>
        <strain evidence="3">DFY41</strain>
    </source>
</reference>
<name>A0ABW0BF74_9ACTN</name>
<evidence type="ECO:0000313" key="3">
    <source>
        <dbReference type="Proteomes" id="UP001596087"/>
    </source>
</evidence>
<organism evidence="2 3">
    <name type="scientific">Nocardioides taihuensis</name>
    <dbReference type="NCBI Taxonomy" id="1835606"/>
    <lineage>
        <taxon>Bacteria</taxon>
        <taxon>Bacillati</taxon>
        <taxon>Actinomycetota</taxon>
        <taxon>Actinomycetes</taxon>
        <taxon>Propionibacteriales</taxon>
        <taxon>Nocardioidaceae</taxon>
        <taxon>Nocardioides</taxon>
    </lineage>
</organism>
<sequence>MEESFEDLVHEQSGMVARRQLVSHKVPWNQVDHQVRARRWAVRTPRVLSTTTGPLSRDQTLWMAVLHAGPRSMLGGLTAAEQHGLTGWEREDVTVLVDDELAFEDVPGVHFFRSRRPFDLMRSPKPGIPRSKVEPALLLWAAYDAAPRAAHGVLAASVQQRLTTPERLVEWVDQLRPLRRARPFKRTLSDIAAGAHSAFELDVRRMCRQHGMPLPRRQVRRLDRTGRPRWTDCEWDLPDGAVVVLEIDGGLHLDATQWQADLRRARRLTTPHRTVVRCAGAELRLEPAEVALDLIALGVPGRVPENTPGGGDRHTTRLPGT</sequence>
<accession>A0ABW0BF74</accession>
<evidence type="ECO:0000256" key="1">
    <source>
        <dbReference type="SAM" id="MobiDB-lite"/>
    </source>
</evidence>
<dbReference type="Proteomes" id="UP001596087">
    <property type="component" value="Unassembled WGS sequence"/>
</dbReference>
<feature type="region of interest" description="Disordered" evidence="1">
    <location>
        <begin position="301"/>
        <end position="321"/>
    </location>
</feature>
<dbReference type="RefSeq" id="WP_378587480.1">
    <property type="nucleotide sequence ID" value="NZ_JBHSKD010000004.1"/>
</dbReference>
<dbReference type="EMBL" id="JBHSKD010000004">
    <property type="protein sequence ID" value="MFC5175936.1"/>
    <property type="molecule type" value="Genomic_DNA"/>
</dbReference>
<comment type="caution">
    <text evidence="2">The sequence shown here is derived from an EMBL/GenBank/DDBJ whole genome shotgun (WGS) entry which is preliminary data.</text>
</comment>